<comment type="similarity">
    <text evidence="1">Belongs to the outer membrane factor (OMF) (TC 1.B.17) family.</text>
</comment>
<proteinExistence type="inferred from homology"/>
<dbReference type="PANTHER" id="PTHR30203">
    <property type="entry name" value="OUTER MEMBRANE CATION EFFLUX PROTEIN"/>
    <property type="match status" value="1"/>
</dbReference>
<keyword evidence="4" id="KW-1185">Reference proteome</keyword>
<evidence type="ECO:0000256" key="2">
    <source>
        <dbReference type="SAM" id="SignalP"/>
    </source>
</evidence>
<gene>
    <name evidence="3" type="ORF">GCM10011396_13620</name>
</gene>
<dbReference type="InterPro" id="IPR010131">
    <property type="entry name" value="MdtP/NodT-like"/>
</dbReference>
<evidence type="ECO:0000313" key="3">
    <source>
        <dbReference type="EMBL" id="GGC67854.1"/>
    </source>
</evidence>
<feature type="chain" id="PRO_5038031016" description="Outer membrane protein, cobalt-zinc-cadmium efflux system" evidence="2">
    <location>
        <begin position="26"/>
        <end position="443"/>
    </location>
</feature>
<keyword evidence="2" id="KW-0732">Signal</keyword>
<dbReference type="EMBL" id="BMED01000001">
    <property type="protein sequence ID" value="GGC67854.1"/>
    <property type="molecule type" value="Genomic_DNA"/>
</dbReference>
<name>A0A916UCI3_9BURK</name>
<dbReference type="PANTHER" id="PTHR30203:SF24">
    <property type="entry name" value="BLR4935 PROTEIN"/>
    <property type="match status" value="1"/>
</dbReference>
<evidence type="ECO:0000256" key="1">
    <source>
        <dbReference type="ARBA" id="ARBA00007613"/>
    </source>
</evidence>
<reference evidence="3" key="2">
    <citation type="submission" date="2020-09" db="EMBL/GenBank/DDBJ databases">
        <authorList>
            <person name="Sun Q."/>
            <person name="Zhou Y."/>
        </authorList>
    </citation>
    <scope>NUCLEOTIDE SEQUENCE</scope>
    <source>
        <strain evidence="3">CGMCC 1.10998</strain>
    </source>
</reference>
<reference evidence="3" key="1">
    <citation type="journal article" date="2014" name="Int. J. Syst. Evol. Microbiol.">
        <title>Complete genome sequence of Corynebacterium casei LMG S-19264T (=DSM 44701T), isolated from a smear-ripened cheese.</title>
        <authorList>
            <consortium name="US DOE Joint Genome Institute (JGI-PGF)"/>
            <person name="Walter F."/>
            <person name="Albersmeier A."/>
            <person name="Kalinowski J."/>
            <person name="Ruckert C."/>
        </authorList>
    </citation>
    <scope>NUCLEOTIDE SEQUENCE</scope>
    <source>
        <strain evidence="3">CGMCC 1.10998</strain>
    </source>
</reference>
<dbReference type="InterPro" id="IPR003423">
    <property type="entry name" value="OMP_efflux"/>
</dbReference>
<dbReference type="AlphaFoldDB" id="A0A916UCI3"/>
<dbReference type="RefSeq" id="WP_229750956.1">
    <property type="nucleotide sequence ID" value="NZ_BMED01000001.1"/>
</dbReference>
<dbReference type="SUPFAM" id="SSF56954">
    <property type="entry name" value="Outer membrane efflux proteins (OEP)"/>
    <property type="match status" value="1"/>
</dbReference>
<evidence type="ECO:0008006" key="5">
    <source>
        <dbReference type="Google" id="ProtNLM"/>
    </source>
</evidence>
<dbReference type="Proteomes" id="UP000637423">
    <property type="component" value="Unassembled WGS sequence"/>
</dbReference>
<comment type="caution">
    <text evidence="3">The sequence shown here is derived from an EMBL/GenBank/DDBJ whole genome shotgun (WGS) entry which is preliminary data.</text>
</comment>
<organism evidence="3 4">
    <name type="scientific">Undibacterium terreum</name>
    <dbReference type="NCBI Taxonomy" id="1224302"/>
    <lineage>
        <taxon>Bacteria</taxon>
        <taxon>Pseudomonadati</taxon>
        <taxon>Pseudomonadota</taxon>
        <taxon>Betaproteobacteria</taxon>
        <taxon>Burkholderiales</taxon>
        <taxon>Oxalobacteraceae</taxon>
        <taxon>Undibacterium</taxon>
    </lineage>
</organism>
<evidence type="ECO:0000313" key="4">
    <source>
        <dbReference type="Proteomes" id="UP000637423"/>
    </source>
</evidence>
<protein>
    <recommendedName>
        <fullName evidence="5">Outer membrane protein, cobalt-zinc-cadmium efflux system</fullName>
    </recommendedName>
</protein>
<accession>A0A916UCI3</accession>
<sequence length="443" mass="48237">MTSFTYKKHYLASVLLCAAMQPAFSQEPAAATTGFQRYLAAVEQNNLDLQAQRETVASAQAGVSIAGVRPDPQLTAGIDSKELYGPNKKNAATTTIAGIAFTIETASKRDARIRAAESNVRLSDATVGAFRRQLFADSATAFIEACRSSAALKRRESSLDAMRGIVRANELRFKAGDIGKLELVQSRVEADRFGTDVVSARADTSSAEMSLSVFLGRPYQEVLGDKVDCAFNDKRSQQDTADNVDELIRKALDKREDVQLAQSAIDNARDNIGLAKANRWIDPVVNVGVKNTPRIYPIQDASGAVTNSPAEHSNTLGLTVTIPIPLSRLQSGELVQAQSALTQAQLQMRSVMLKAETDVRSSFMQYQAAAQNMQSYREHVLDDAERLLEGVRLSYRKGSASLLDLLNAQRTADDIYMSYLQAQANLANAKVKLLQSAGKRPEI</sequence>
<dbReference type="Gene3D" id="1.20.1600.10">
    <property type="entry name" value="Outer membrane efflux proteins (OEP)"/>
    <property type="match status" value="1"/>
</dbReference>
<feature type="signal peptide" evidence="2">
    <location>
        <begin position="1"/>
        <end position="25"/>
    </location>
</feature>
<dbReference type="GO" id="GO:0015562">
    <property type="term" value="F:efflux transmembrane transporter activity"/>
    <property type="evidence" value="ECO:0007669"/>
    <property type="project" value="InterPro"/>
</dbReference>
<dbReference type="Pfam" id="PF02321">
    <property type="entry name" value="OEP"/>
    <property type="match status" value="2"/>
</dbReference>